<keyword evidence="4" id="KW-1185">Reference proteome</keyword>
<accession>A0ABV2L089</accession>
<dbReference type="EMBL" id="JBEPMM010000001">
    <property type="protein sequence ID" value="MET3690742.1"/>
    <property type="molecule type" value="Genomic_DNA"/>
</dbReference>
<gene>
    <name evidence="3" type="ORF">ABID43_000261</name>
</gene>
<evidence type="ECO:0000256" key="1">
    <source>
        <dbReference type="SAM" id="Phobius"/>
    </source>
</evidence>
<keyword evidence="1" id="KW-1133">Transmembrane helix</keyword>
<name>A0ABV2L089_9HYPH</name>
<dbReference type="RefSeq" id="WP_238277426.1">
    <property type="nucleotide sequence ID" value="NZ_BPQL01000022.1"/>
</dbReference>
<evidence type="ECO:0000259" key="2">
    <source>
        <dbReference type="Pfam" id="PF07811"/>
    </source>
</evidence>
<dbReference type="InterPro" id="IPR012495">
    <property type="entry name" value="TadE-like_dom"/>
</dbReference>
<keyword evidence="1" id="KW-0812">Transmembrane</keyword>
<organism evidence="3 4">
    <name type="scientific">Methylobacterium goesingense</name>
    <dbReference type="NCBI Taxonomy" id="243690"/>
    <lineage>
        <taxon>Bacteria</taxon>
        <taxon>Pseudomonadati</taxon>
        <taxon>Pseudomonadota</taxon>
        <taxon>Alphaproteobacteria</taxon>
        <taxon>Hyphomicrobiales</taxon>
        <taxon>Methylobacteriaceae</taxon>
        <taxon>Methylobacterium</taxon>
    </lineage>
</organism>
<comment type="caution">
    <text evidence="3">The sequence shown here is derived from an EMBL/GenBank/DDBJ whole genome shotgun (WGS) entry which is preliminary data.</text>
</comment>
<feature type="transmembrane region" description="Helical" evidence="1">
    <location>
        <begin position="28"/>
        <end position="47"/>
    </location>
</feature>
<sequence>MRDASRPFARRARRPGGRAGMRFARAEGGVAILEFALVTPILLLIYFGTVELATAMRYARKLDLLSRTLGDTFSQRNAPTQSESSDIFEVAPILMAPFASAGVRMTVSAVGVVGDAETGLLQVCSSAAAPGSPLRLPGSPAPSETVDSLQPKGARFLLVEVSATYAPVTGSVFLGTGAAGFTMSRKTLWPVRYGRRFASQSPEILIAGGIPCPVR</sequence>
<proteinExistence type="predicted"/>
<dbReference type="Proteomes" id="UP001549145">
    <property type="component" value="Unassembled WGS sequence"/>
</dbReference>
<evidence type="ECO:0000313" key="4">
    <source>
        <dbReference type="Proteomes" id="UP001549145"/>
    </source>
</evidence>
<dbReference type="Pfam" id="PF07811">
    <property type="entry name" value="TadE"/>
    <property type="match status" value="1"/>
</dbReference>
<evidence type="ECO:0000313" key="3">
    <source>
        <dbReference type="EMBL" id="MET3690742.1"/>
    </source>
</evidence>
<feature type="domain" description="TadE-like" evidence="2">
    <location>
        <begin position="29"/>
        <end position="57"/>
    </location>
</feature>
<keyword evidence="1" id="KW-0472">Membrane</keyword>
<reference evidence="3 4" key="1">
    <citation type="submission" date="2024-06" db="EMBL/GenBank/DDBJ databases">
        <title>Genomic Encyclopedia of Type Strains, Phase IV (KMG-IV): sequencing the most valuable type-strain genomes for metagenomic binning, comparative biology and taxonomic classification.</title>
        <authorList>
            <person name="Goeker M."/>
        </authorList>
    </citation>
    <scope>NUCLEOTIDE SEQUENCE [LARGE SCALE GENOMIC DNA]</scope>
    <source>
        <strain evidence="3 4">DSM 21331</strain>
    </source>
</reference>
<protein>
    <submittedName>
        <fullName evidence="3">Flp pilus assembly protein TadG</fullName>
    </submittedName>
</protein>